<gene>
    <name evidence="3" type="ORF">FB468_2957</name>
</gene>
<evidence type="ECO:0000313" key="3">
    <source>
        <dbReference type="EMBL" id="TQL44886.1"/>
    </source>
</evidence>
<sequence length="564" mass="57234">MHLISRRSRTPRPVSTTTLSPLALAVAAAIAFGGVGLSAAAPAVAAPIQAESPGRLPVPLGETELSAPGVVDVETTTVLNIINAPTSYGGFAILSAIVEPTGPAILMGQSVEFESDGVSIGSSPLLYVSGGKFISLLPVAYVPDAGTHSIIARFAGAYDETTGNNALPSASAPYEMVVAPVATETWITAAPSTVLAFEQVDISARVSSPVPGAKGRVALFADESPVAYADLSEDGSANFVGVSLPWGTTALRAKFLGGETRNFAESTSVAQQVSVTALGTAVTLEVPPSTVRADETLTFSGTVSNTDEASRVDPRGEIQILVDGTVQYSAVLGASADSTEGDGAAQFAIEAGELSLGEHSVQARFLPSPGFSGAESAEFAFRMLGVETEITPAEETMRVAPGARLPLPVTVTALGADDQPNVPADGNVQAFIDNQPFGEAFTVEGGVGRGELPPLEVGEHEVELRFTPADHGRLKSSAIVAVIVAAEDDGGTDGGTDGDTDGGTDGDSDGASPEPKHPDTSGKSEQTAVLGATGSETPLILLGGLGALLLGAGAILGGRRLRRR</sequence>
<evidence type="ECO:0000313" key="4">
    <source>
        <dbReference type="Proteomes" id="UP000319094"/>
    </source>
</evidence>
<reference evidence="3 4" key="1">
    <citation type="submission" date="2019-06" db="EMBL/GenBank/DDBJ databases">
        <title>Sequencing the genomes of 1000 actinobacteria strains.</title>
        <authorList>
            <person name="Klenk H.-P."/>
        </authorList>
    </citation>
    <scope>NUCLEOTIDE SEQUENCE [LARGE SCALE GENOMIC DNA]</scope>
    <source>
        <strain evidence="3 4">DSM 8803</strain>
    </source>
</reference>
<dbReference type="OrthoDB" id="4989443at2"/>
<keyword evidence="2" id="KW-1133">Transmembrane helix</keyword>
<dbReference type="RefSeq" id="WP_141887998.1">
    <property type="nucleotide sequence ID" value="NZ_BAAAUY010000018.1"/>
</dbReference>
<evidence type="ECO:0000256" key="1">
    <source>
        <dbReference type="SAM" id="MobiDB-lite"/>
    </source>
</evidence>
<organism evidence="3 4">
    <name type="scientific">Leucobacter komagatae</name>
    <dbReference type="NCBI Taxonomy" id="55969"/>
    <lineage>
        <taxon>Bacteria</taxon>
        <taxon>Bacillati</taxon>
        <taxon>Actinomycetota</taxon>
        <taxon>Actinomycetes</taxon>
        <taxon>Micrococcales</taxon>
        <taxon>Microbacteriaceae</taxon>
        <taxon>Leucobacter</taxon>
    </lineage>
</organism>
<keyword evidence="2" id="KW-0472">Membrane</keyword>
<evidence type="ECO:0000256" key="2">
    <source>
        <dbReference type="SAM" id="Phobius"/>
    </source>
</evidence>
<keyword evidence="4" id="KW-1185">Reference proteome</keyword>
<comment type="caution">
    <text evidence="3">The sequence shown here is derived from an EMBL/GenBank/DDBJ whole genome shotgun (WGS) entry which is preliminary data.</text>
</comment>
<dbReference type="Proteomes" id="UP000319094">
    <property type="component" value="Unassembled WGS sequence"/>
</dbReference>
<feature type="compositionally biased region" description="Acidic residues" evidence="1">
    <location>
        <begin position="488"/>
        <end position="508"/>
    </location>
</feature>
<dbReference type="InterPro" id="IPR013783">
    <property type="entry name" value="Ig-like_fold"/>
</dbReference>
<dbReference type="AlphaFoldDB" id="A0A542Y9W8"/>
<feature type="region of interest" description="Disordered" evidence="1">
    <location>
        <begin position="488"/>
        <end position="531"/>
    </location>
</feature>
<name>A0A542Y9W8_9MICO</name>
<protein>
    <submittedName>
        <fullName evidence="3">Ig-like domain-containing protein</fullName>
    </submittedName>
</protein>
<accession>A0A542Y9W8</accession>
<dbReference type="GO" id="GO:0005975">
    <property type="term" value="P:carbohydrate metabolic process"/>
    <property type="evidence" value="ECO:0007669"/>
    <property type="project" value="UniProtKB-ARBA"/>
</dbReference>
<dbReference type="Gene3D" id="2.60.40.10">
    <property type="entry name" value="Immunoglobulins"/>
    <property type="match status" value="2"/>
</dbReference>
<proteinExistence type="predicted"/>
<dbReference type="EMBL" id="VFON01000001">
    <property type="protein sequence ID" value="TQL44886.1"/>
    <property type="molecule type" value="Genomic_DNA"/>
</dbReference>
<feature type="transmembrane region" description="Helical" evidence="2">
    <location>
        <begin position="539"/>
        <end position="558"/>
    </location>
</feature>
<keyword evidence="2" id="KW-0812">Transmembrane</keyword>